<feature type="chain" id="PRO_5014604302" evidence="1">
    <location>
        <begin position="26"/>
        <end position="79"/>
    </location>
</feature>
<feature type="signal peptide" evidence="1">
    <location>
        <begin position="1"/>
        <end position="25"/>
    </location>
</feature>
<keyword evidence="1" id="KW-0732">Signal</keyword>
<name>A0A2M4B7U0_9DIPT</name>
<dbReference type="EMBL" id="GGFK01015730">
    <property type="protein sequence ID" value="MBW49051.1"/>
    <property type="molecule type" value="Transcribed_RNA"/>
</dbReference>
<evidence type="ECO:0000256" key="1">
    <source>
        <dbReference type="SAM" id="SignalP"/>
    </source>
</evidence>
<accession>A0A2M4B7U0</accession>
<dbReference type="AlphaFoldDB" id="A0A2M4B7U0"/>
<proteinExistence type="predicted"/>
<reference evidence="2" key="1">
    <citation type="submission" date="2018-01" db="EMBL/GenBank/DDBJ databases">
        <title>An insight into the sialome of Amazonian anophelines.</title>
        <authorList>
            <person name="Ribeiro J.M."/>
            <person name="Scarpassa V."/>
            <person name="Calvo E."/>
        </authorList>
    </citation>
    <scope>NUCLEOTIDE SEQUENCE</scope>
    <source>
        <tissue evidence="2">Salivary glands</tissue>
    </source>
</reference>
<protein>
    <submittedName>
        <fullName evidence="2">Putative secreted protein</fullName>
    </submittedName>
</protein>
<sequence length="79" mass="9207">MFSIKILLTIRLVWLLSCTPRSYNGAFSDPTFCFFTNAPLHKLHFLQQTLLSACDFIKFPSRDTTVFFLHFWDPSNVTT</sequence>
<evidence type="ECO:0000313" key="2">
    <source>
        <dbReference type="EMBL" id="MBW49051.1"/>
    </source>
</evidence>
<organism evidence="2">
    <name type="scientific">Anopheles triannulatus</name>
    <dbReference type="NCBI Taxonomy" id="58253"/>
    <lineage>
        <taxon>Eukaryota</taxon>
        <taxon>Metazoa</taxon>
        <taxon>Ecdysozoa</taxon>
        <taxon>Arthropoda</taxon>
        <taxon>Hexapoda</taxon>
        <taxon>Insecta</taxon>
        <taxon>Pterygota</taxon>
        <taxon>Neoptera</taxon>
        <taxon>Endopterygota</taxon>
        <taxon>Diptera</taxon>
        <taxon>Nematocera</taxon>
        <taxon>Culicoidea</taxon>
        <taxon>Culicidae</taxon>
        <taxon>Anophelinae</taxon>
        <taxon>Anopheles</taxon>
    </lineage>
</organism>